<feature type="coiled-coil region" evidence="1">
    <location>
        <begin position="113"/>
        <end position="147"/>
    </location>
</feature>
<dbReference type="Pfam" id="PF22766">
    <property type="entry name" value="ZW10_C2"/>
    <property type="match status" value="1"/>
</dbReference>
<keyword evidence="1" id="KW-0175">Coiled coil</keyword>
<dbReference type="Proteomes" id="UP000887569">
    <property type="component" value="Unplaced"/>
</dbReference>
<dbReference type="GO" id="GO:0007094">
    <property type="term" value="P:mitotic spindle assembly checkpoint signaling"/>
    <property type="evidence" value="ECO:0007669"/>
    <property type="project" value="TreeGrafter"/>
</dbReference>
<evidence type="ECO:0000259" key="3">
    <source>
        <dbReference type="Pfam" id="PF20666"/>
    </source>
</evidence>
<dbReference type="InterPro" id="IPR048343">
    <property type="entry name" value="ZW10_C"/>
</dbReference>
<keyword evidence="5" id="KW-1185">Reference proteome</keyword>
<evidence type="ECO:0000259" key="4">
    <source>
        <dbReference type="Pfam" id="PF22766"/>
    </source>
</evidence>
<evidence type="ECO:0000259" key="2">
    <source>
        <dbReference type="Pfam" id="PF20665"/>
    </source>
</evidence>
<sequence length="813" mass="91445">ILSVFLPVSRPLSRDSPVTSLVATCGSHSASGTSRRSEFVDMDSDCDDELNRRRATKIISEPLLTGGQDVETIDERITCLERELAAAVSDIAHLVDRKYEKFIPEVVTENSLLNKLSDVVRIAEHTVEEIRERIKSIGEDLETYKDKSALSRLAHLRQCKENIGALEEVEEGFVRLLHTPIEGHEDAVLMNARLIATIENRMEQMNKDGGDIEGLIMDRIYPALQEQLETMKGTLAVSLSNFSQQLYEMVSDTASNLRILRITCEHPSKVSKCLSAMQILGMLDGLLAKLSTWILRDMCSFIIQSKTPNEVLSLGECVGAVVGKREYRIRTDLSVDEKVRKPDLDGIFQTLKRLFEYLEQDLGGVIVSDKNDMRLAQMIGKKIGDQLVDMIVNECLTPAVPYSADEKPQFEELLATADSFHEYLTSLGFFTDETITFKKFTDNYNTVFINRRCTTFVIKARAFIDSPLMPLVTVGSGEREKWEATEAFKKANSFVGKGVVSEHCHSLMQFMRCKVSDSCVKLFGLVEECLREAADSESEVAAGRLFQTALNMVQLFVLTAPRQHEAQLSSIPLMTAVFYNNCHYLCHCLMTASVELHAQVMRAMKGASCGISLTESIPRLRKVAAQLMEGQLMQCRRQISTILVDEQMFVGLHENERLTTCERTLEGCMMHLQQIATVWKEVLTDTVYGNSVGDLSSFLFSTINEFVLKTVDIRAADAQIMAIKIQNVLQRLEKLFVFGDDKHTSIHRFAETAYYRTKEIVFCLEGSLEDVFDRWCSGKGPMAQWLSANEVRGLIKALFQNTTKRAHVLASVK</sequence>
<feature type="domain" description="Centromere/kinetochore protein zw10 middle" evidence="2">
    <location>
        <begin position="253"/>
        <end position="463"/>
    </location>
</feature>
<dbReference type="PANTHER" id="PTHR12205">
    <property type="entry name" value="CENTROMERE/KINETOCHORE PROTEIN ZW10"/>
    <property type="match status" value="1"/>
</dbReference>
<accession>A0A915BEC1</accession>
<dbReference type="Pfam" id="PF20666">
    <property type="entry name" value="ZW10_C"/>
    <property type="match status" value="1"/>
</dbReference>
<feature type="domain" description="Centromere/kinetochore protein zw10 C-terminal" evidence="3">
    <location>
        <begin position="509"/>
        <end position="640"/>
    </location>
</feature>
<dbReference type="InterPro" id="IPR046362">
    <property type="entry name" value="Zw10/DSL1_C_sf"/>
</dbReference>
<dbReference type="Pfam" id="PF20665">
    <property type="entry name" value="Zw10_middle"/>
    <property type="match status" value="1"/>
</dbReference>
<dbReference type="WBParaSite" id="PgR036_g048_t04">
    <property type="protein sequence ID" value="PgR036_g048_t04"/>
    <property type="gene ID" value="PgR036_g048"/>
</dbReference>
<evidence type="ECO:0000313" key="6">
    <source>
        <dbReference type="WBParaSite" id="PgR036_g048_t04"/>
    </source>
</evidence>
<dbReference type="GO" id="GO:0005737">
    <property type="term" value="C:cytoplasm"/>
    <property type="evidence" value="ECO:0007669"/>
    <property type="project" value="GOC"/>
</dbReference>
<name>A0A915BEC1_PARUN</name>
<dbReference type="InterPro" id="IPR048344">
    <property type="entry name" value="Zw10_middle"/>
</dbReference>
<dbReference type="AlphaFoldDB" id="A0A915BEC1"/>
<dbReference type="GO" id="GO:1990423">
    <property type="term" value="C:RZZ complex"/>
    <property type="evidence" value="ECO:0007669"/>
    <property type="project" value="TreeGrafter"/>
</dbReference>
<evidence type="ECO:0000313" key="5">
    <source>
        <dbReference type="Proteomes" id="UP000887569"/>
    </source>
</evidence>
<evidence type="ECO:0000256" key="1">
    <source>
        <dbReference type="SAM" id="Coils"/>
    </source>
</evidence>
<protein>
    <submittedName>
        <fullName evidence="6">Centromere/kinetochore protein zw10</fullName>
    </submittedName>
</protein>
<dbReference type="PANTHER" id="PTHR12205:SF0">
    <property type="entry name" value="CENTROMERE_KINETOCHORE PROTEIN ZW10 HOMOLOG"/>
    <property type="match status" value="1"/>
</dbReference>
<proteinExistence type="predicted"/>
<feature type="domain" description="ZW10 C-terminal helical" evidence="4">
    <location>
        <begin position="664"/>
        <end position="811"/>
    </location>
</feature>
<dbReference type="Gene3D" id="1.10.357.150">
    <property type="match status" value="1"/>
</dbReference>
<organism evidence="5 6">
    <name type="scientific">Parascaris univalens</name>
    <name type="common">Nematode worm</name>
    <dbReference type="NCBI Taxonomy" id="6257"/>
    <lineage>
        <taxon>Eukaryota</taxon>
        <taxon>Metazoa</taxon>
        <taxon>Ecdysozoa</taxon>
        <taxon>Nematoda</taxon>
        <taxon>Chromadorea</taxon>
        <taxon>Rhabditida</taxon>
        <taxon>Spirurina</taxon>
        <taxon>Ascaridomorpha</taxon>
        <taxon>Ascaridoidea</taxon>
        <taxon>Ascarididae</taxon>
        <taxon>Parascaris</taxon>
    </lineage>
</organism>
<dbReference type="GO" id="GO:0006888">
    <property type="term" value="P:endoplasmic reticulum to Golgi vesicle-mediated transport"/>
    <property type="evidence" value="ECO:0007669"/>
    <property type="project" value="TreeGrafter"/>
</dbReference>
<dbReference type="InterPro" id="IPR055148">
    <property type="entry name" value="ZW10_C_2"/>
</dbReference>
<reference evidence="6" key="1">
    <citation type="submission" date="2022-11" db="UniProtKB">
        <authorList>
            <consortium name="WormBaseParasite"/>
        </authorList>
    </citation>
    <scope>IDENTIFICATION</scope>
</reference>